<dbReference type="InterPro" id="IPR001312">
    <property type="entry name" value="Hexokinase"/>
</dbReference>
<sequence length="219" mass="23575">MRISVVLGTGLNAAIALPMAAIDPSRPKNQEYDRIAINTELSLLGANLIERTRWDDILIQSLPPGVCAQPLEYMCSGYYIGEMVRIIFVTTICSFPSWAGRVPRGFYAPHSLASSLVSILLQDTTADLSVSAAALAEAFGSSVRESAPWLEALKCIALSVTRRASGVMAMSIFTLLLVAYGDEPQDGRERVVGVSGAVFEKLAGFKESELTGKDLVRFG</sequence>
<proteinExistence type="inferred from homology"/>
<feature type="chain" id="PRO_5046732852" description="Phosphotransferase" evidence="2">
    <location>
        <begin position="17"/>
        <end position="219"/>
    </location>
</feature>
<keyword evidence="1" id="KW-0418">Kinase</keyword>
<keyword evidence="2" id="KW-0732">Signal</keyword>
<dbReference type="PANTHER" id="PTHR19443">
    <property type="entry name" value="HEXOKINASE"/>
    <property type="match status" value="1"/>
</dbReference>
<comment type="caution">
    <text evidence="4">The sequence shown here is derived from an EMBL/GenBank/DDBJ whole genome shotgun (WGS) entry which is preliminary data.</text>
</comment>
<dbReference type="Gene3D" id="3.40.367.20">
    <property type="match status" value="1"/>
</dbReference>
<dbReference type="EC" id="2.7.1.-" evidence="1"/>
<dbReference type="SUPFAM" id="SSF53067">
    <property type="entry name" value="Actin-like ATPase domain"/>
    <property type="match status" value="1"/>
</dbReference>
<name>A0ABR0F357_ZASCE</name>
<reference evidence="4 5" key="1">
    <citation type="journal article" date="2023" name="G3 (Bethesda)">
        <title>A chromosome-level genome assembly of Zasmidium syzygii isolated from banana leaves.</title>
        <authorList>
            <person name="van Westerhoven A.C."/>
            <person name="Mehrabi R."/>
            <person name="Talebi R."/>
            <person name="Steentjes M.B.F."/>
            <person name="Corcolon B."/>
            <person name="Chong P.A."/>
            <person name="Kema G.H.J."/>
            <person name="Seidl M.F."/>
        </authorList>
    </citation>
    <scope>NUCLEOTIDE SEQUENCE [LARGE SCALE GENOMIC DNA]</scope>
    <source>
        <strain evidence="4 5">P124</strain>
    </source>
</reference>
<evidence type="ECO:0000313" key="4">
    <source>
        <dbReference type="EMBL" id="KAK4507791.1"/>
    </source>
</evidence>
<dbReference type="PROSITE" id="PS51748">
    <property type="entry name" value="HEXOKINASE_2"/>
    <property type="match status" value="1"/>
</dbReference>
<gene>
    <name evidence="4" type="ORF">PRZ48_001526</name>
</gene>
<dbReference type="InterPro" id="IPR043129">
    <property type="entry name" value="ATPase_NBD"/>
</dbReference>
<keyword evidence="1" id="KW-0808">Transferase</keyword>
<feature type="domain" description="Hexokinase C-terminal" evidence="3">
    <location>
        <begin position="2"/>
        <end position="207"/>
    </location>
</feature>
<evidence type="ECO:0000313" key="5">
    <source>
        <dbReference type="Proteomes" id="UP001305779"/>
    </source>
</evidence>
<dbReference type="Proteomes" id="UP001305779">
    <property type="component" value="Unassembled WGS sequence"/>
</dbReference>
<keyword evidence="1" id="KW-0324">Glycolysis</keyword>
<accession>A0ABR0F357</accession>
<dbReference type="Pfam" id="PF03727">
    <property type="entry name" value="Hexokinase_2"/>
    <property type="match status" value="1"/>
</dbReference>
<dbReference type="PANTHER" id="PTHR19443:SF24">
    <property type="entry name" value="PHOSPHOTRANSFERASE"/>
    <property type="match status" value="1"/>
</dbReference>
<evidence type="ECO:0000256" key="2">
    <source>
        <dbReference type="SAM" id="SignalP"/>
    </source>
</evidence>
<comment type="similarity">
    <text evidence="1">Belongs to the hexokinase family.</text>
</comment>
<keyword evidence="1" id="KW-0067">ATP-binding</keyword>
<keyword evidence="1" id="KW-0547">Nucleotide-binding</keyword>
<dbReference type="PRINTS" id="PR00475">
    <property type="entry name" value="HEXOKINASE"/>
</dbReference>
<evidence type="ECO:0000259" key="3">
    <source>
        <dbReference type="Pfam" id="PF03727"/>
    </source>
</evidence>
<protein>
    <recommendedName>
        <fullName evidence="1">Phosphotransferase</fullName>
        <ecNumber evidence="1">2.7.1.-</ecNumber>
    </recommendedName>
</protein>
<dbReference type="InterPro" id="IPR022673">
    <property type="entry name" value="Hexokinase_C"/>
</dbReference>
<organism evidence="4 5">
    <name type="scientific">Zasmidium cellare</name>
    <name type="common">Wine cellar mold</name>
    <name type="synonym">Racodium cellare</name>
    <dbReference type="NCBI Taxonomy" id="395010"/>
    <lineage>
        <taxon>Eukaryota</taxon>
        <taxon>Fungi</taxon>
        <taxon>Dikarya</taxon>
        <taxon>Ascomycota</taxon>
        <taxon>Pezizomycotina</taxon>
        <taxon>Dothideomycetes</taxon>
        <taxon>Dothideomycetidae</taxon>
        <taxon>Mycosphaerellales</taxon>
        <taxon>Mycosphaerellaceae</taxon>
        <taxon>Zasmidium</taxon>
    </lineage>
</organism>
<dbReference type="EMBL" id="JAXOVC010000001">
    <property type="protein sequence ID" value="KAK4507791.1"/>
    <property type="molecule type" value="Genomic_DNA"/>
</dbReference>
<feature type="signal peptide" evidence="2">
    <location>
        <begin position="1"/>
        <end position="16"/>
    </location>
</feature>
<keyword evidence="5" id="KW-1185">Reference proteome</keyword>
<evidence type="ECO:0000256" key="1">
    <source>
        <dbReference type="RuleBase" id="RU362007"/>
    </source>
</evidence>